<organism evidence="6 7">
    <name type="scientific">Pseudomonas putida</name>
    <name type="common">Arthrobacter siderocapsulatus</name>
    <dbReference type="NCBI Taxonomy" id="303"/>
    <lineage>
        <taxon>Bacteria</taxon>
        <taxon>Pseudomonadati</taxon>
        <taxon>Pseudomonadota</taxon>
        <taxon>Gammaproteobacteria</taxon>
        <taxon>Pseudomonadales</taxon>
        <taxon>Pseudomonadaceae</taxon>
        <taxon>Pseudomonas</taxon>
    </lineage>
</organism>
<evidence type="ECO:0000313" key="6">
    <source>
        <dbReference type="EMBL" id="POG10153.1"/>
    </source>
</evidence>
<dbReference type="RefSeq" id="WP_103446929.1">
    <property type="nucleotide sequence ID" value="NZ_MINH01000019.1"/>
</dbReference>
<dbReference type="InterPro" id="IPR050204">
    <property type="entry name" value="AraC_XylS_family_regulators"/>
</dbReference>
<keyword evidence="1" id="KW-0805">Transcription regulation</keyword>
<evidence type="ECO:0000259" key="5">
    <source>
        <dbReference type="PROSITE" id="PS01124"/>
    </source>
</evidence>
<dbReference type="PANTHER" id="PTHR46796">
    <property type="entry name" value="HTH-TYPE TRANSCRIPTIONAL ACTIVATOR RHAS-RELATED"/>
    <property type="match status" value="1"/>
</dbReference>
<accession>A0A2S3X3U3</accession>
<dbReference type="PROSITE" id="PS01124">
    <property type="entry name" value="HTH_ARAC_FAMILY_2"/>
    <property type="match status" value="1"/>
</dbReference>
<dbReference type="InterPro" id="IPR018060">
    <property type="entry name" value="HTH_AraC"/>
</dbReference>
<dbReference type="Gene3D" id="1.10.10.60">
    <property type="entry name" value="Homeodomain-like"/>
    <property type="match status" value="1"/>
</dbReference>
<keyword evidence="2" id="KW-0238">DNA-binding</keyword>
<dbReference type="OrthoDB" id="5740883at2"/>
<dbReference type="PANTHER" id="PTHR46796:SF10">
    <property type="entry name" value="TRANSCRIPTIONAL ACTIVATOR FEAR"/>
    <property type="match status" value="1"/>
</dbReference>
<dbReference type="GO" id="GO:0003700">
    <property type="term" value="F:DNA-binding transcription factor activity"/>
    <property type="evidence" value="ECO:0007669"/>
    <property type="project" value="InterPro"/>
</dbReference>
<sequence length="304" mass="33930">MTPANRISDDHFQAWLSQVNEACGHFNGRKLDPGFIGQLEKCQVGQISMSIVDMTQVNLFRGQREIRASSADHYYAVLQMAGTSRIEHQDACIELQAGDLTLIDASTPLDMHFHQRSRQLSLILPRSQVQSGTRGVGVACARRIEATTPLASIARLMMLEAGRTQHMANHESQAVLDALVTVLRPAIAQDAIPGSHERMFRKALALIDQNITCEGLCPEFIARGVGISMRSLYRIFAKHELVIAQYIRNRRLDFCAESLRNPAMDQKVSSLGYAWGFSDSSYFSTAFKGRFGMTPGEYRKRHAN</sequence>
<comment type="function">
    <text evidence="4">Regulatory protein of the TOL plasmid xyl operons. XylS activates the xylXYZLTEGFJQKIH operon required for the degradation of toluene, m-xylene and p-xylene.</text>
</comment>
<dbReference type="InterPro" id="IPR020449">
    <property type="entry name" value="Tscrpt_reg_AraC-type_HTH"/>
</dbReference>
<protein>
    <submittedName>
        <fullName evidence="6">Transcriptional regulator FeaR</fullName>
    </submittedName>
</protein>
<dbReference type="Proteomes" id="UP000237230">
    <property type="component" value="Unassembled WGS sequence"/>
</dbReference>
<name>A0A2S3X3U3_PSEPU</name>
<reference evidence="6 7" key="2">
    <citation type="submission" date="2018-03" db="EMBL/GenBank/DDBJ databases">
        <title>Draft genome of Pseudomonas putida strain KH-21-114.</title>
        <authorList>
            <person name="Yoshizawa S."/>
            <person name="Khan N.H."/>
            <person name="Nishimura M."/>
            <person name="Chiura H.X."/>
            <person name="Ogura Y."/>
            <person name="Hayashi T."/>
            <person name="Kogure K."/>
        </authorList>
    </citation>
    <scope>NUCLEOTIDE SEQUENCE [LARGE SCALE GENOMIC DNA]</scope>
    <source>
        <strain evidence="6 7">KH-21-114</strain>
    </source>
</reference>
<dbReference type="InterPro" id="IPR009057">
    <property type="entry name" value="Homeodomain-like_sf"/>
</dbReference>
<dbReference type="PRINTS" id="PR00032">
    <property type="entry name" value="HTHARAC"/>
</dbReference>
<feature type="domain" description="HTH araC/xylS-type" evidence="5">
    <location>
        <begin position="201"/>
        <end position="301"/>
    </location>
</feature>
<evidence type="ECO:0000256" key="4">
    <source>
        <dbReference type="ARBA" id="ARBA00037345"/>
    </source>
</evidence>
<dbReference type="Pfam" id="PF12833">
    <property type="entry name" value="HTH_18"/>
    <property type="match status" value="1"/>
</dbReference>
<evidence type="ECO:0000256" key="2">
    <source>
        <dbReference type="ARBA" id="ARBA00023125"/>
    </source>
</evidence>
<proteinExistence type="predicted"/>
<dbReference type="GO" id="GO:0043565">
    <property type="term" value="F:sequence-specific DNA binding"/>
    <property type="evidence" value="ECO:0007669"/>
    <property type="project" value="InterPro"/>
</dbReference>
<dbReference type="AlphaFoldDB" id="A0A2S3X3U3"/>
<dbReference type="NCBIfam" id="NF007243">
    <property type="entry name" value="PRK09685.1"/>
    <property type="match status" value="1"/>
</dbReference>
<evidence type="ECO:0000256" key="3">
    <source>
        <dbReference type="ARBA" id="ARBA00023163"/>
    </source>
</evidence>
<dbReference type="InterPro" id="IPR035418">
    <property type="entry name" value="AraC-bd_2"/>
</dbReference>
<evidence type="ECO:0000313" key="7">
    <source>
        <dbReference type="Proteomes" id="UP000237230"/>
    </source>
</evidence>
<gene>
    <name evidence="6" type="ORF">BGP84_10580</name>
</gene>
<keyword evidence="3" id="KW-0804">Transcription</keyword>
<reference evidence="6 7" key="1">
    <citation type="submission" date="2016-08" db="EMBL/GenBank/DDBJ databases">
        <authorList>
            <person name="Seilhamer J.J."/>
        </authorList>
    </citation>
    <scope>NUCLEOTIDE SEQUENCE [LARGE SCALE GENOMIC DNA]</scope>
    <source>
        <strain evidence="6 7">KH-21-114</strain>
    </source>
</reference>
<dbReference type="Pfam" id="PF14525">
    <property type="entry name" value="AraC_binding_2"/>
    <property type="match status" value="1"/>
</dbReference>
<comment type="caution">
    <text evidence="6">The sequence shown here is derived from an EMBL/GenBank/DDBJ whole genome shotgun (WGS) entry which is preliminary data.</text>
</comment>
<evidence type="ECO:0000256" key="1">
    <source>
        <dbReference type="ARBA" id="ARBA00023015"/>
    </source>
</evidence>
<dbReference type="SMART" id="SM00342">
    <property type="entry name" value="HTH_ARAC"/>
    <property type="match status" value="1"/>
</dbReference>
<dbReference type="SUPFAM" id="SSF46689">
    <property type="entry name" value="Homeodomain-like"/>
    <property type="match status" value="1"/>
</dbReference>
<dbReference type="EMBL" id="MINH01000019">
    <property type="protein sequence ID" value="POG10153.1"/>
    <property type="molecule type" value="Genomic_DNA"/>
</dbReference>